<dbReference type="GO" id="GO:0000398">
    <property type="term" value="P:mRNA splicing, via spliceosome"/>
    <property type="evidence" value="ECO:0007669"/>
    <property type="project" value="TreeGrafter"/>
</dbReference>
<dbReference type="PANTHER" id="PTHR45880">
    <property type="entry name" value="RNA-BINDING MOTIF PROTEIN, X-LINKED 2"/>
    <property type="match status" value="1"/>
</dbReference>
<dbReference type="InterPro" id="IPR000504">
    <property type="entry name" value="RRM_dom"/>
</dbReference>
<dbReference type="AlphaFoldDB" id="A0A7N2LWQ0"/>
<evidence type="ECO:0000313" key="5">
    <source>
        <dbReference type="Proteomes" id="UP000594261"/>
    </source>
</evidence>
<evidence type="ECO:0000259" key="3">
    <source>
        <dbReference type="PROSITE" id="PS50102"/>
    </source>
</evidence>
<dbReference type="InterPro" id="IPR051847">
    <property type="entry name" value="RNA_proc/Spliceosome_comp"/>
</dbReference>
<dbReference type="GeneID" id="115994088"/>
<dbReference type="InterPro" id="IPR012677">
    <property type="entry name" value="Nucleotide-bd_a/b_plait_sf"/>
</dbReference>
<gene>
    <name evidence="4" type="primary">LOC115994088</name>
</gene>
<dbReference type="InterPro" id="IPR035979">
    <property type="entry name" value="RBD_domain_sf"/>
</dbReference>
<reference evidence="4 5" key="1">
    <citation type="journal article" date="2016" name="G3 (Bethesda)">
        <title>First Draft Assembly and Annotation of the Genome of a California Endemic Oak Quercus lobata Nee (Fagaceae).</title>
        <authorList>
            <person name="Sork V.L."/>
            <person name="Fitz-Gibbon S.T."/>
            <person name="Puiu D."/>
            <person name="Crepeau M."/>
            <person name="Gugger P.F."/>
            <person name="Sherman R."/>
            <person name="Stevens K."/>
            <person name="Langley C.H."/>
            <person name="Pellegrini M."/>
            <person name="Salzberg S.L."/>
        </authorList>
    </citation>
    <scope>NUCLEOTIDE SEQUENCE [LARGE SCALE GENOMIC DNA]</scope>
    <source>
        <strain evidence="4 5">cv. SW786</strain>
    </source>
</reference>
<dbReference type="OMA" id="MIAKPES"/>
<evidence type="ECO:0000256" key="1">
    <source>
        <dbReference type="ARBA" id="ARBA00022884"/>
    </source>
</evidence>
<dbReference type="EnsemblPlants" id="QL06p005338:mrna">
    <property type="protein sequence ID" value="QL06p005338:mrna"/>
    <property type="gene ID" value="QL06p005338"/>
</dbReference>
<dbReference type="PANTHER" id="PTHR45880:SF2">
    <property type="entry name" value="GLYCINE-RICH RNA-BINDING PROTEIN 4, MITOCHONDRIAL ISOFORM X1"/>
    <property type="match status" value="1"/>
</dbReference>
<organism evidence="4 5">
    <name type="scientific">Quercus lobata</name>
    <name type="common">Valley oak</name>
    <dbReference type="NCBI Taxonomy" id="97700"/>
    <lineage>
        <taxon>Eukaryota</taxon>
        <taxon>Viridiplantae</taxon>
        <taxon>Streptophyta</taxon>
        <taxon>Embryophyta</taxon>
        <taxon>Tracheophyta</taxon>
        <taxon>Spermatophyta</taxon>
        <taxon>Magnoliopsida</taxon>
        <taxon>eudicotyledons</taxon>
        <taxon>Gunneridae</taxon>
        <taxon>Pentapetalae</taxon>
        <taxon>rosids</taxon>
        <taxon>fabids</taxon>
        <taxon>Fagales</taxon>
        <taxon>Fagaceae</taxon>
        <taxon>Quercus</taxon>
    </lineage>
</organism>
<dbReference type="Pfam" id="PF00076">
    <property type="entry name" value="RRM_1"/>
    <property type="match status" value="1"/>
</dbReference>
<dbReference type="GO" id="GO:0003723">
    <property type="term" value="F:RNA binding"/>
    <property type="evidence" value="ECO:0007669"/>
    <property type="project" value="UniProtKB-UniRule"/>
</dbReference>
<keyword evidence="1 2" id="KW-0694">RNA-binding</keyword>
<dbReference type="Gene3D" id="3.30.70.330">
    <property type="match status" value="1"/>
</dbReference>
<sequence>MALLHSFPSQISLLQLQSHRQFPIPPSISPLISSISLSAPTNLHYPSLQSLRCSSSSSFSVHDASPFTKIFIKGLPQSMSEGRLQRTFSQFGEVSQVKMIMDTKSRQPLGFAYIWFTTEDSAELAVKEMNGKFFDGRFVYVTIAKPAPSKSWKRPYKF</sequence>
<dbReference type="CDD" id="cd00590">
    <property type="entry name" value="RRM_SF"/>
    <property type="match status" value="1"/>
</dbReference>
<keyword evidence="5" id="KW-1185">Reference proteome</keyword>
<dbReference type="OrthoDB" id="272703at2759"/>
<name>A0A7N2LWQ0_QUELO</name>
<proteinExistence type="predicted"/>
<dbReference type="RefSeq" id="XP_030973974.1">
    <property type="nucleotide sequence ID" value="XM_031118114.1"/>
</dbReference>
<dbReference type="PROSITE" id="PS50102">
    <property type="entry name" value="RRM"/>
    <property type="match status" value="1"/>
</dbReference>
<dbReference type="InParanoid" id="A0A7N2LWQ0"/>
<evidence type="ECO:0000313" key="4">
    <source>
        <dbReference type="EnsemblPlants" id="QL06p005338:mrna"/>
    </source>
</evidence>
<dbReference type="KEGG" id="qlo:115994088"/>
<dbReference type="EMBL" id="LRBV02000006">
    <property type="status" value="NOT_ANNOTATED_CDS"/>
    <property type="molecule type" value="Genomic_DNA"/>
</dbReference>
<feature type="domain" description="RRM" evidence="3">
    <location>
        <begin position="68"/>
        <end position="146"/>
    </location>
</feature>
<evidence type="ECO:0000256" key="2">
    <source>
        <dbReference type="PROSITE-ProRule" id="PRU00176"/>
    </source>
</evidence>
<dbReference type="Proteomes" id="UP000594261">
    <property type="component" value="Chromosome 6"/>
</dbReference>
<dbReference type="SMART" id="SM00360">
    <property type="entry name" value="RRM"/>
    <property type="match status" value="1"/>
</dbReference>
<dbReference type="FunCoup" id="A0A7N2LWQ0">
    <property type="interactions" value="173"/>
</dbReference>
<dbReference type="GO" id="GO:0071013">
    <property type="term" value="C:catalytic step 2 spliceosome"/>
    <property type="evidence" value="ECO:0007669"/>
    <property type="project" value="TreeGrafter"/>
</dbReference>
<accession>A0A7N2LWQ0</accession>
<dbReference type="GO" id="GO:0071011">
    <property type="term" value="C:precatalytic spliceosome"/>
    <property type="evidence" value="ECO:0007669"/>
    <property type="project" value="TreeGrafter"/>
</dbReference>
<dbReference type="GO" id="GO:0005686">
    <property type="term" value="C:U2 snRNP"/>
    <property type="evidence" value="ECO:0007669"/>
    <property type="project" value="TreeGrafter"/>
</dbReference>
<reference evidence="4" key="2">
    <citation type="submission" date="2021-01" db="UniProtKB">
        <authorList>
            <consortium name="EnsemblPlants"/>
        </authorList>
    </citation>
    <scope>IDENTIFICATION</scope>
</reference>
<protein>
    <recommendedName>
        <fullName evidence="3">RRM domain-containing protein</fullName>
    </recommendedName>
</protein>
<dbReference type="Gramene" id="QL06p005338:mrna">
    <property type="protein sequence ID" value="QL06p005338:mrna"/>
    <property type="gene ID" value="QL06p005338"/>
</dbReference>
<dbReference type="SUPFAM" id="SSF54928">
    <property type="entry name" value="RNA-binding domain, RBD"/>
    <property type="match status" value="1"/>
</dbReference>